<dbReference type="Gene3D" id="3.90.226.10">
    <property type="entry name" value="2-enoyl-CoA Hydratase, Chain A, domain 1"/>
    <property type="match status" value="1"/>
</dbReference>
<evidence type="ECO:0000313" key="3">
    <source>
        <dbReference type="EMBL" id="RZT84257.1"/>
    </source>
</evidence>
<feature type="domain" description="SnoaL-like" evidence="2">
    <location>
        <begin position="13"/>
        <end position="120"/>
    </location>
</feature>
<evidence type="ECO:0000256" key="1">
    <source>
        <dbReference type="ARBA" id="ARBA00005254"/>
    </source>
</evidence>
<dbReference type="CDD" id="cd06558">
    <property type="entry name" value="crotonase-like"/>
    <property type="match status" value="1"/>
</dbReference>
<protein>
    <submittedName>
        <fullName evidence="3">2-(1,2-epoxy-1,2-dihydrophenyl)acetyl-CoA isomerase</fullName>
    </submittedName>
</protein>
<dbReference type="Gene3D" id="3.10.450.50">
    <property type="match status" value="1"/>
</dbReference>
<dbReference type="PANTHER" id="PTHR43459">
    <property type="entry name" value="ENOYL-COA HYDRATASE"/>
    <property type="match status" value="1"/>
</dbReference>
<keyword evidence="4" id="KW-1185">Reference proteome</keyword>
<dbReference type="InterPro" id="IPR032710">
    <property type="entry name" value="NTF2-like_dom_sf"/>
</dbReference>
<comment type="similarity">
    <text evidence="1">Belongs to the enoyl-CoA hydratase/isomerase family.</text>
</comment>
<sequence>MDGTVTAAPAELARRLYDALAGGDAETLDALVDPAFVGVLADGMPDGAGTHDGAEAMRRDGWGAIGRGFRARAEPERFLELADGRLLVTGRYTGSGRRGGTTLDAAFAHLLTVDGGRITHLEQYTDTARWRDAASPFTTLTLTITDGVADLRLNRPDDGNAIDVAMARDLREAATLIAEDDSVRVVLLRGNGPMLTAGGDIGLMSGTAHAELPTLLRRMIDDYHLALERFAAIDAPLVVGVRGAAAGGGLGLVCTADYAVAATDAVFAVGYGRLGLTADGGNTWYLPRLVGMRRAQEMFLLNRRLTADEALEWGLLNRVVPADDVDTEAEAVARTIAAGPTRAFGGMRRLLRTSYETPLGEQLHAEKTAIVDVAATDDAAEGIAAFAQRRRPGFTGR</sequence>
<dbReference type="SUPFAM" id="SSF54427">
    <property type="entry name" value="NTF2-like"/>
    <property type="match status" value="1"/>
</dbReference>
<dbReference type="InterPro" id="IPR037401">
    <property type="entry name" value="SnoaL-like"/>
</dbReference>
<dbReference type="InterPro" id="IPR014748">
    <property type="entry name" value="Enoyl-CoA_hydra_C"/>
</dbReference>
<dbReference type="AlphaFoldDB" id="A0A4Q7UR14"/>
<proteinExistence type="inferred from homology"/>
<dbReference type="GO" id="GO:0016853">
    <property type="term" value="F:isomerase activity"/>
    <property type="evidence" value="ECO:0007669"/>
    <property type="project" value="UniProtKB-KW"/>
</dbReference>
<name>A0A4Q7UR14_PSEST</name>
<dbReference type="Proteomes" id="UP000291591">
    <property type="component" value="Unassembled WGS sequence"/>
</dbReference>
<comment type="caution">
    <text evidence="3">The sequence shown here is derived from an EMBL/GenBank/DDBJ whole genome shotgun (WGS) entry which is preliminary data.</text>
</comment>
<dbReference type="EMBL" id="SHKL01000001">
    <property type="protein sequence ID" value="RZT84257.1"/>
    <property type="molecule type" value="Genomic_DNA"/>
</dbReference>
<dbReference type="PANTHER" id="PTHR43459:SF1">
    <property type="entry name" value="EG:BACN32G11.4 PROTEIN"/>
    <property type="match status" value="1"/>
</dbReference>
<evidence type="ECO:0000259" key="2">
    <source>
        <dbReference type="Pfam" id="PF12680"/>
    </source>
</evidence>
<dbReference type="Gene3D" id="1.10.12.10">
    <property type="entry name" value="Lyase 2-enoyl-coa Hydratase, Chain A, domain 2"/>
    <property type="match status" value="1"/>
</dbReference>
<dbReference type="Pfam" id="PF00378">
    <property type="entry name" value="ECH_1"/>
    <property type="match status" value="1"/>
</dbReference>
<gene>
    <name evidence="3" type="ORF">EV383_1095</name>
</gene>
<evidence type="ECO:0000313" key="4">
    <source>
        <dbReference type="Proteomes" id="UP000291591"/>
    </source>
</evidence>
<organism evidence="3 4">
    <name type="scientific">Pseudonocardia sediminis</name>
    <dbReference type="NCBI Taxonomy" id="1397368"/>
    <lineage>
        <taxon>Bacteria</taxon>
        <taxon>Bacillati</taxon>
        <taxon>Actinomycetota</taxon>
        <taxon>Actinomycetes</taxon>
        <taxon>Pseudonocardiales</taxon>
        <taxon>Pseudonocardiaceae</taxon>
        <taxon>Pseudonocardia</taxon>
    </lineage>
</organism>
<dbReference type="OrthoDB" id="9781757at2"/>
<dbReference type="Pfam" id="PF12680">
    <property type="entry name" value="SnoaL_2"/>
    <property type="match status" value="1"/>
</dbReference>
<keyword evidence="3" id="KW-0413">Isomerase</keyword>
<dbReference type="InterPro" id="IPR029045">
    <property type="entry name" value="ClpP/crotonase-like_dom_sf"/>
</dbReference>
<dbReference type="RefSeq" id="WP_130288884.1">
    <property type="nucleotide sequence ID" value="NZ_SHKL01000001.1"/>
</dbReference>
<dbReference type="InterPro" id="IPR001753">
    <property type="entry name" value="Enoyl-CoA_hydra/iso"/>
</dbReference>
<reference evidence="3 4" key="1">
    <citation type="submission" date="2019-02" db="EMBL/GenBank/DDBJ databases">
        <title>Sequencing the genomes of 1000 actinobacteria strains.</title>
        <authorList>
            <person name="Klenk H.-P."/>
        </authorList>
    </citation>
    <scope>NUCLEOTIDE SEQUENCE [LARGE SCALE GENOMIC DNA]</scope>
    <source>
        <strain evidence="3 4">DSM 45779</strain>
    </source>
</reference>
<accession>A0A4Q7UR14</accession>
<dbReference type="SUPFAM" id="SSF52096">
    <property type="entry name" value="ClpP/crotonase"/>
    <property type="match status" value="1"/>
</dbReference>